<evidence type="ECO:0000313" key="8">
    <source>
        <dbReference type="Proteomes" id="UP001056164"/>
    </source>
</evidence>
<keyword evidence="5" id="KW-0175">Coiled coil</keyword>
<feature type="coiled-coil region" evidence="5">
    <location>
        <begin position="334"/>
        <end position="361"/>
    </location>
</feature>
<dbReference type="EMBL" id="CP097121">
    <property type="protein sequence ID" value="USS90297.1"/>
    <property type="molecule type" value="Genomic_DNA"/>
</dbReference>
<evidence type="ECO:0000256" key="3">
    <source>
        <dbReference type="ARBA" id="ARBA00022989"/>
    </source>
</evidence>
<keyword evidence="3 6" id="KW-1133">Transmembrane helix</keyword>
<feature type="transmembrane region" description="Helical" evidence="6">
    <location>
        <begin position="801"/>
        <end position="824"/>
    </location>
</feature>
<gene>
    <name evidence="7" type="ORF">M3M37_05490</name>
</gene>
<keyword evidence="4 6" id="KW-0472">Membrane</keyword>
<evidence type="ECO:0000313" key="7">
    <source>
        <dbReference type="EMBL" id="USS90297.1"/>
    </source>
</evidence>
<dbReference type="InterPro" id="IPR017500">
    <property type="entry name" value="Phage_infect_YhgE_N"/>
</dbReference>
<feature type="transmembrane region" description="Helical" evidence="6">
    <location>
        <begin position="920"/>
        <end position="937"/>
    </location>
</feature>
<name>A0ABY5BVD2_9LACO</name>
<proteinExistence type="predicted"/>
<dbReference type="PANTHER" id="PTHR43077">
    <property type="entry name" value="TRANSPORT PERMEASE YVFS-RELATED"/>
    <property type="match status" value="1"/>
</dbReference>
<organism evidence="7 8">
    <name type="scientific">Fructilactobacillus carniphilus</name>
    <dbReference type="NCBI Taxonomy" id="2940297"/>
    <lineage>
        <taxon>Bacteria</taxon>
        <taxon>Bacillati</taxon>
        <taxon>Bacillota</taxon>
        <taxon>Bacilli</taxon>
        <taxon>Lactobacillales</taxon>
        <taxon>Lactobacillaceae</taxon>
        <taxon>Fructilactobacillus</taxon>
    </lineage>
</organism>
<feature type="transmembrane region" description="Helical" evidence="6">
    <location>
        <begin position="830"/>
        <end position="848"/>
    </location>
</feature>
<evidence type="ECO:0000256" key="2">
    <source>
        <dbReference type="ARBA" id="ARBA00022692"/>
    </source>
</evidence>
<evidence type="ECO:0000256" key="6">
    <source>
        <dbReference type="SAM" id="Phobius"/>
    </source>
</evidence>
<evidence type="ECO:0000256" key="4">
    <source>
        <dbReference type="ARBA" id="ARBA00023136"/>
    </source>
</evidence>
<feature type="transmembrane region" description="Helical" evidence="6">
    <location>
        <begin position="855"/>
        <end position="874"/>
    </location>
</feature>
<dbReference type="InterPro" id="IPR051328">
    <property type="entry name" value="T7SS_ABC-Transporter"/>
</dbReference>
<evidence type="ECO:0000256" key="1">
    <source>
        <dbReference type="ARBA" id="ARBA00004141"/>
    </source>
</evidence>
<keyword evidence="2 6" id="KW-0812">Transmembrane</keyword>
<dbReference type="NCBIfam" id="TIGR03061">
    <property type="entry name" value="pip_yhgE_Nterm"/>
    <property type="match status" value="1"/>
</dbReference>
<comment type="subcellular location">
    <subcellularLocation>
        <location evidence="1">Membrane</location>
        <topology evidence="1">Multi-pass membrane protein</topology>
    </subcellularLocation>
</comment>
<feature type="transmembrane region" description="Helical" evidence="6">
    <location>
        <begin position="769"/>
        <end position="789"/>
    </location>
</feature>
<dbReference type="Proteomes" id="UP001056164">
    <property type="component" value="Chromosome"/>
</dbReference>
<keyword evidence="8" id="KW-1185">Reference proteome</keyword>
<sequence>MEKPKKSKNYRSKLMKTILFLLICIIPALIAYEAYQLVAKSSSYEVNNIKVAVVNEDRPTQQNNRTWDVGGQLVNKLRDDKKSKVHWHFVSENESKRELNDGDVDMAVYLPSDLSINAASALGPRPRLSNIKIRMAKRNNFMSVQVNQQIANDVKQIVTANIQAVYDKILLNDIKEMGNQMKIASKGSNQINGNVLTVRSGKVSVSRDLDALTQQMLNFQDGSKAIDGQINSNSQMLSNQLNANAQNFSNQIQGTSQSFNSKVGANQQAMSSQLNDLSGNFDNQLNTLATGIDTLTINNKKINTSLASLQTGSSSVGGGLQSLSTNSADASKAVNDYTNKFGDLNQQLGSLNQQTAELNNNSQSDQATVAKTQAFVKSAGNLIDQALILKNIDITNLAKLKDDQKNNEALKNNAQEIIDKAKAVGDTNQQINNNDKSALANLTDLDKDDSIAPDVKSNLNDKYISPATKSLTSNAELSSSEAADLDKITTDATTIQSSIGNLSDEVATINKLVPAIQDLDKNELLSPENKDDAKTLTEALPHVVKTLQSIKGLSDATDQSTKTSNSLANNSEGINNNVAGLQTLVNKVNSDYSGVDKGLNGSKTDSDGVINEGQAVAENGGQIKANKAQAIRGVNNSADQGNAALANDLQAGLGQLSSNLDSYKGFDLSNMNQNMIDKVAANEKNNNDQLANAADSVKGVSQKASDNDNKIHDALGNLINNNRQLHGLLNRNAEKVIPINAKQKNVNSMINPVNNTVSGKGYGATLNKLFAPTIIAVVLYVGALLTYMAKIYSRRHRSISFGYKAVTAIAIIQAITVDFISVYFQVEPSNIVLLLLISTVAALSFNYISLAMNKIMGLVGLILMVVLLAVQIVISNNVIPANALGIFNKLAFLLPLTYGVKALNDVINSLLYTPALTGDMLALVAYPAILFAISFGLQKYRERKMLEKD</sequence>
<dbReference type="Gene3D" id="1.20.120.20">
    <property type="entry name" value="Apolipoprotein"/>
    <property type="match status" value="1"/>
</dbReference>
<dbReference type="RefSeq" id="WP_252794763.1">
    <property type="nucleotide sequence ID" value="NZ_CP097121.1"/>
</dbReference>
<evidence type="ECO:0000256" key="5">
    <source>
        <dbReference type="SAM" id="Coils"/>
    </source>
</evidence>
<reference evidence="7" key="1">
    <citation type="submission" date="2022-05" db="EMBL/GenBank/DDBJ databases">
        <authorList>
            <person name="Oliphant S.A."/>
            <person name="Watson-Haigh N.S."/>
            <person name="Sumby K.M."/>
            <person name="Gardner J.M."/>
            <person name="Jiranek V."/>
        </authorList>
    </citation>
    <scope>NUCLEOTIDE SEQUENCE</scope>
    <source>
        <strain evidence="7">KI4_A6</strain>
    </source>
</reference>
<dbReference type="PANTHER" id="PTHR43077:SF10">
    <property type="entry name" value="TRANSPORT PERMEASE PROTEIN"/>
    <property type="match status" value="1"/>
</dbReference>
<protein>
    <submittedName>
        <fullName evidence="7">YhgE/Pip family protein</fullName>
    </submittedName>
</protein>
<accession>A0ABY5BVD2</accession>